<evidence type="ECO:0000259" key="1">
    <source>
        <dbReference type="Pfam" id="PF00117"/>
    </source>
</evidence>
<dbReference type="OrthoDB" id="9813383at2"/>
<dbReference type="SUPFAM" id="SSF52317">
    <property type="entry name" value="Class I glutamine amidotransferase-like"/>
    <property type="match status" value="1"/>
</dbReference>
<protein>
    <submittedName>
        <fullName evidence="2">GMP synthase-like glutamine amidotransferase</fullName>
    </submittedName>
</protein>
<dbReference type="PANTHER" id="PTHR42695">
    <property type="entry name" value="GLUTAMINE AMIDOTRANSFERASE YLR126C-RELATED"/>
    <property type="match status" value="1"/>
</dbReference>
<reference evidence="2 3" key="1">
    <citation type="submission" date="2019-03" db="EMBL/GenBank/DDBJ databases">
        <title>Genomic Encyclopedia of Type Strains, Phase III (KMG-III): the genomes of soil and plant-associated and newly described type strains.</title>
        <authorList>
            <person name="Whitman W."/>
        </authorList>
    </citation>
    <scope>NUCLEOTIDE SEQUENCE [LARGE SCALE GENOMIC DNA]</scope>
    <source>
        <strain evidence="2 3">CECT 7378</strain>
    </source>
</reference>
<dbReference type="GO" id="GO:0005829">
    <property type="term" value="C:cytosol"/>
    <property type="evidence" value="ECO:0007669"/>
    <property type="project" value="TreeGrafter"/>
</dbReference>
<keyword evidence="2" id="KW-0315">Glutamine amidotransferase</keyword>
<evidence type="ECO:0000313" key="2">
    <source>
        <dbReference type="EMBL" id="TDP01906.1"/>
    </source>
</evidence>
<keyword evidence="2" id="KW-0808">Transferase</keyword>
<dbReference type="InterPro" id="IPR044992">
    <property type="entry name" value="ChyE-like"/>
</dbReference>
<proteinExistence type="predicted"/>
<organism evidence="2 3">
    <name type="scientific">Marinomonas balearica</name>
    <dbReference type="NCBI Taxonomy" id="491947"/>
    <lineage>
        <taxon>Bacteria</taxon>
        <taxon>Pseudomonadati</taxon>
        <taxon>Pseudomonadota</taxon>
        <taxon>Gammaproteobacteria</taxon>
        <taxon>Oceanospirillales</taxon>
        <taxon>Oceanospirillaceae</taxon>
        <taxon>Marinomonas</taxon>
    </lineage>
</organism>
<gene>
    <name evidence="2" type="ORF">DFP79_0081</name>
</gene>
<evidence type="ECO:0000313" key="3">
    <source>
        <dbReference type="Proteomes" id="UP000294656"/>
    </source>
</evidence>
<accession>A0A4R6MK68</accession>
<dbReference type="EMBL" id="SNXC01000001">
    <property type="protein sequence ID" value="TDP01906.1"/>
    <property type="molecule type" value="Genomic_DNA"/>
</dbReference>
<name>A0A4R6MK68_9GAMM</name>
<keyword evidence="3" id="KW-1185">Reference proteome</keyword>
<dbReference type="GO" id="GO:0016740">
    <property type="term" value="F:transferase activity"/>
    <property type="evidence" value="ECO:0007669"/>
    <property type="project" value="UniProtKB-KW"/>
</dbReference>
<dbReference type="AlphaFoldDB" id="A0A4R6MK68"/>
<dbReference type="CDD" id="cd01741">
    <property type="entry name" value="GATase1_1"/>
    <property type="match status" value="1"/>
</dbReference>
<dbReference type="Proteomes" id="UP000294656">
    <property type="component" value="Unassembled WGS sequence"/>
</dbReference>
<dbReference type="InterPro" id="IPR029062">
    <property type="entry name" value="Class_I_gatase-like"/>
</dbReference>
<feature type="domain" description="Glutamine amidotransferase" evidence="1">
    <location>
        <begin position="21"/>
        <end position="187"/>
    </location>
</feature>
<dbReference type="PANTHER" id="PTHR42695:SF5">
    <property type="entry name" value="GLUTAMINE AMIDOTRANSFERASE YLR126C-RELATED"/>
    <property type="match status" value="1"/>
</dbReference>
<dbReference type="Gene3D" id="3.40.50.880">
    <property type="match status" value="1"/>
</dbReference>
<dbReference type="PROSITE" id="PS51273">
    <property type="entry name" value="GATASE_TYPE_1"/>
    <property type="match status" value="1"/>
</dbReference>
<dbReference type="Pfam" id="PF00117">
    <property type="entry name" value="GATase"/>
    <property type="match status" value="1"/>
</dbReference>
<dbReference type="RefSeq" id="WP_133501879.1">
    <property type="nucleotide sequence ID" value="NZ_SNXC01000001.1"/>
</dbReference>
<dbReference type="InterPro" id="IPR017926">
    <property type="entry name" value="GATASE"/>
</dbReference>
<sequence>MKIGILAAGITPDSLLSEYPSYADMFAIQLGKIESSLEFRIYDVRLDQFPENAKECDGWLITGSTSNVEEALPWMLQLGDLIREIDESKQPLVGICFGHQIIAHALGGIVEKFSGGWGVGVHSYVVTDDTVPDIPKGEVLSICAFHRYQVTEIPSSARVFARSDFCECAGLIYEDRILTFQAHPEFSKIYESALVDMYSNDSLPADVVAKARESIEKTDLHSPAMMDWIASFLSRKL</sequence>
<comment type="caution">
    <text evidence="2">The sequence shown here is derived from an EMBL/GenBank/DDBJ whole genome shotgun (WGS) entry which is preliminary data.</text>
</comment>